<keyword evidence="6" id="KW-0249">Electron transport</keyword>
<evidence type="ECO:0000313" key="16">
    <source>
        <dbReference type="Proteomes" id="UP001237642"/>
    </source>
</evidence>
<evidence type="ECO:0000256" key="6">
    <source>
        <dbReference type="ARBA" id="ARBA00022982"/>
    </source>
</evidence>
<dbReference type="GO" id="GO:0005886">
    <property type="term" value="C:plasma membrane"/>
    <property type="evidence" value="ECO:0007669"/>
    <property type="project" value="TreeGrafter"/>
</dbReference>
<evidence type="ECO:0000256" key="8">
    <source>
        <dbReference type="ARBA" id="ARBA00023008"/>
    </source>
</evidence>
<proteinExistence type="predicted"/>
<dbReference type="CDD" id="cd04216">
    <property type="entry name" value="Phytocyanin"/>
    <property type="match status" value="1"/>
</dbReference>
<evidence type="ECO:0000256" key="5">
    <source>
        <dbReference type="ARBA" id="ARBA00022729"/>
    </source>
</evidence>
<keyword evidence="8" id="KW-0186">Copper</keyword>
<gene>
    <name evidence="15" type="ORF">POM88_032641</name>
</gene>
<dbReference type="SUPFAM" id="SSF49503">
    <property type="entry name" value="Cupredoxins"/>
    <property type="match status" value="1"/>
</dbReference>
<sequence length="163" mass="17250">MASTYFLVALALISTIVVPALATTEFIVGDDNGWRTNFDYQSWAASKEFHVGDKLVFKYSAGVHNVHRADSASFQNCTPSATSIALTTGNDVITLASEGKKWYICTVAAHCAIGNMKLAITVLPQVGSPAPAPAISAATLHGASTYFAWITAAFGTIMMIIMA</sequence>
<keyword evidence="4" id="KW-0479">Metal-binding</keyword>
<comment type="subcellular location">
    <subcellularLocation>
        <location evidence="1">Membrane</location>
        <topology evidence="1">Single-pass type I membrane protein</topology>
    </subcellularLocation>
</comment>
<feature type="signal peptide" evidence="13">
    <location>
        <begin position="1"/>
        <end position="22"/>
    </location>
</feature>
<evidence type="ECO:0000313" key="15">
    <source>
        <dbReference type="EMBL" id="KAK1376448.1"/>
    </source>
</evidence>
<keyword evidence="16" id="KW-1185">Reference proteome</keyword>
<organism evidence="15 16">
    <name type="scientific">Heracleum sosnowskyi</name>
    <dbReference type="NCBI Taxonomy" id="360622"/>
    <lineage>
        <taxon>Eukaryota</taxon>
        <taxon>Viridiplantae</taxon>
        <taxon>Streptophyta</taxon>
        <taxon>Embryophyta</taxon>
        <taxon>Tracheophyta</taxon>
        <taxon>Spermatophyta</taxon>
        <taxon>Magnoliopsida</taxon>
        <taxon>eudicotyledons</taxon>
        <taxon>Gunneridae</taxon>
        <taxon>Pentapetalae</taxon>
        <taxon>asterids</taxon>
        <taxon>campanulids</taxon>
        <taxon>Apiales</taxon>
        <taxon>Apiaceae</taxon>
        <taxon>Apioideae</taxon>
        <taxon>apioid superclade</taxon>
        <taxon>Tordylieae</taxon>
        <taxon>Tordyliinae</taxon>
        <taxon>Heracleum</taxon>
    </lineage>
</organism>
<dbReference type="FunFam" id="2.60.40.420:FF:000067">
    <property type="entry name" value="Cupredoxin superfamily protein"/>
    <property type="match status" value="1"/>
</dbReference>
<evidence type="ECO:0000259" key="14">
    <source>
        <dbReference type="PROSITE" id="PS51485"/>
    </source>
</evidence>
<comment type="caution">
    <text evidence="15">The sequence shown here is derived from an EMBL/GenBank/DDBJ whole genome shotgun (WGS) entry which is preliminary data.</text>
</comment>
<protein>
    <submittedName>
        <fullName evidence="15">Phytocyanin domain-containing protein</fullName>
    </submittedName>
</protein>
<dbReference type="GO" id="GO:0009055">
    <property type="term" value="F:electron transfer activity"/>
    <property type="evidence" value="ECO:0007669"/>
    <property type="project" value="InterPro"/>
</dbReference>
<evidence type="ECO:0000256" key="11">
    <source>
        <dbReference type="ARBA" id="ARBA00023180"/>
    </source>
</evidence>
<dbReference type="GO" id="GO:0009610">
    <property type="term" value="P:response to symbiotic fungus"/>
    <property type="evidence" value="ECO:0007669"/>
    <property type="project" value="UniProtKB-ARBA"/>
</dbReference>
<keyword evidence="9 12" id="KW-0472">Membrane</keyword>
<evidence type="ECO:0000256" key="3">
    <source>
        <dbReference type="ARBA" id="ARBA00022692"/>
    </source>
</evidence>
<reference evidence="15" key="2">
    <citation type="submission" date="2023-05" db="EMBL/GenBank/DDBJ databases">
        <authorList>
            <person name="Schelkunov M.I."/>
        </authorList>
    </citation>
    <scope>NUCLEOTIDE SEQUENCE</scope>
    <source>
        <strain evidence="15">Hsosn_3</strain>
        <tissue evidence="15">Leaf</tissue>
    </source>
</reference>
<evidence type="ECO:0000256" key="4">
    <source>
        <dbReference type="ARBA" id="ARBA00022723"/>
    </source>
</evidence>
<accession>A0AAD8I0J7</accession>
<keyword evidence="3 12" id="KW-0812">Transmembrane</keyword>
<evidence type="ECO:0000256" key="13">
    <source>
        <dbReference type="SAM" id="SignalP"/>
    </source>
</evidence>
<feature type="transmembrane region" description="Helical" evidence="12">
    <location>
        <begin position="146"/>
        <end position="162"/>
    </location>
</feature>
<evidence type="ECO:0000256" key="7">
    <source>
        <dbReference type="ARBA" id="ARBA00022989"/>
    </source>
</evidence>
<evidence type="ECO:0000256" key="9">
    <source>
        <dbReference type="ARBA" id="ARBA00023136"/>
    </source>
</evidence>
<dbReference type="PANTHER" id="PTHR33021">
    <property type="entry name" value="BLUE COPPER PROTEIN"/>
    <property type="match status" value="1"/>
</dbReference>
<keyword evidence="5 13" id="KW-0732">Signal</keyword>
<dbReference type="Proteomes" id="UP001237642">
    <property type="component" value="Unassembled WGS sequence"/>
</dbReference>
<keyword evidence="2" id="KW-0813">Transport</keyword>
<feature type="chain" id="PRO_5042027237" evidence="13">
    <location>
        <begin position="23"/>
        <end position="163"/>
    </location>
</feature>
<evidence type="ECO:0000256" key="2">
    <source>
        <dbReference type="ARBA" id="ARBA00022448"/>
    </source>
</evidence>
<dbReference type="AlphaFoldDB" id="A0AAD8I0J7"/>
<dbReference type="PROSITE" id="PS51485">
    <property type="entry name" value="PHYTOCYANIN"/>
    <property type="match status" value="1"/>
</dbReference>
<dbReference type="InterPro" id="IPR039391">
    <property type="entry name" value="Phytocyanin-like"/>
</dbReference>
<dbReference type="InterPro" id="IPR003245">
    <property type="entry name" value="Phytocyanin_dom"/>
</dbReference>
<dbReference type="InterPro" id="IPR008972">
    <property type="entry name" value="Cupredoxin"/>
</dbReference>
<reference evidence="15" key="1">
    <citation type="submission" date="2023-02" db="EMBL/GenBank/DDBJ databases">
        <title>Genome of toxic invasive species Heracleum sosnowskyi carries increased number of genes despite the absence of recent whole-genome duplications.</title>
        <authorList>
            <person name="Schelkunov M."/>
            <person name="Shtratnikova V."/>
            <person name="Makarenko M."/>
            <person name="Klepikova A."/>
            <person name="Omelchenko D."/>
            <person name="Novikova G."/>
            <person name="Obukhova E."/>
            <person name="Bogdanov V."/>
            <person name="Penin A."/>
            <person name="Logacheva M."/>
        </authorList>
    </citation>
    <scope>NUCLEOTIDE SEQUENCE</scope>
    <source>
        <strain evidence="15">Hsosn_3</strain>
        <tissue evidence="15">Leaf</tissue>
    </source>
</reference>
<evidence type="ECO:0000256" key="12">
    <source>
        <dbReference type="SAM" id="Phobius"/>
    </source>
</evidence>
<evidence type="ECO:0000256" key="1">
    <source>
        <dbReference type="ARBA" id="ARBA00004479"/>
    </source>
</evidence>
<keyword evidence="10" id="KW-1015">Disulfide bond</keyword>
<dbReference type="Gene3D" id="2.60.40.420">
    <property type="entry name" value="Cupredoxins - blue copper proteins"/>
    <property type="match status" value="1"/>
</dbReference>
<dbReference type="GO" id="GO:0046872">
    <property type="term" value="F:metal ion binding"/>
    <property type="evidence" value="ECO:0007669"/>
    <property type="project" value="UniProtKB-KW"/>
</dbReference>
<feature type="domain" description="Phytocyanin" evidence="14">
    <location>
        <begin position="24"/>
        <end position="124"/>
    </location>
</feature>
<name>A0AAD8I0J7_9APIA</name>
<keyword evidence="11" id="KW-0325">Glycoprotein</keyword>
<evidence type="ECO:0000256" key="10">
    <source>
        <dbReference type="ARBA" id="ARBA00023157"/>
    </source>
</evidence>
<dbReference type="Pfam" id="PF02298">
    <property type="entry name" value="Cu_bind_like"/>
    <property type="match status" value="1"/>
</dbReference>
<dbReference type="PANTHER" id="PTHR33021:SF533">
    <property type="entry name" value="PHYTOCYANIN DOMAIN-CONTAINING PROTEIN"/>
    <property type="match status" value="1"/>
</dbReference>
<dbReference type="EMBL" id="JAUIZM010000007">
    <property type="protein sequence ID" value="KAK1376448.1"/>
    <property type="molecule type" value="Genomic_DNA"/>
</dbReference>
<keyword evidence="7 12" id="KW-1133">Transmembrane helix</keyword>